<feature type="region of interest" description="Disordered" evidence="1">
    <location>
        <begin position="103"/>
        <end position="124"/>
    </location>
</feature>
<accession>A0A9D4TD06</accession>
<dbReference type="AlphaFoldDB" id="A0A9D4TD06"/>
<evidence type="ECO:0000313" key="3">
    <source>
        <dbReference type="Proteomes" id="UP000821837"/>
    </source>
</evidence>
<evidence type="ECO:0000313" key="2">
    <source>
        <dbReference type="EMBL" id="KAH7985845.1"/>
    </source>
</evidence>
<protein>
    <submittedName>
        <fullName evidence="2">Uncharacterized protein</fullName>
    </submittedName>
</protein>
<gene>
    <name evidence="2" type="ORF">HPB52_025368</name>
</gene>
<reference evidence="2" key="2">
    <citation type="submission" date="2021-09" db="EMBL/GenBank/DDBJ databases">
        <authorList>
            <person name="Jia N."/>
            <person name="Wang J."/>
            <person name="Shi W."/>
            <person name="Du L."/>
            <person name="Sun Y."/>
            <person name="Zhan W."/>
            <person name="Jiang J."/>
            <person name="Wang Q."/>
            <person name="Zhang B."/>
            <person name="Ji P."/>
            <person name="Sakyi L.B."/>
            <person name="Cui X."/>
            <person name="Yuan T."/>
            <person name="Jiang B."/>
            <person name="Yang W."/>
            <person name="Lam T.T.-Y."/>
            <person name="Chang Q."/>
            <person name="Ding S."/>
            <person name="Wang X."/>
            <person name="Zhu J."/>
            <person name="Ruan X."/>
            <person name="Zhao L."/>
            <person name="Wei J."/>
            <person name="Que T."/>
            <person name="Du C."/>
            <person name="Cheng J."/>
            <person name="Dai P."/>
            <person name="Han X."/>
            <person name="Huang E."/>
            <person name="Gao Y."/>
            <person name="Liu J."/>
            <person name="Shao H."/>
            <person name="Ye R."/>
            <person name="Li L."/>
            <person name="Wei W."/>
            <person name="Wang X."/>
            <person name="Wang C."/>
            <person name="Huo Q."/>
            <person name="Li W."/>
            <person name="Guo W."/>
            <person name="Chen H."/>
            <person name="Chen S."/>
            <person name="Zhou L."/>
            <person name="Zhou L."/>
            <person name="Ni X."/>
            <person name="Tian J."/>
            <person name="Zhou Y."/>
            <person name="Sheng Y."/>
            <person name="Liu T."/>
            <person name="Pan Y."/>
            <person name="Xia L."/>
            <person name="Li J."/>
            <person name="Zhao F."/>
            <person name="Cao W."/>
        </authorList>
    </citation>
    <scope>NUCLEOTIDE SEQUENCE</scope>
    <source>
        <strain evidence="2">Rsan-2018</strain>
        <tissue evidence="2">Larvae</tissue>
    </source>
</reference>
<dbReference type="Proteomes" id="UP000821837">
    <property type="component" value="Unassembled WGS sequence"/>
</dbReference>
<keyword evidence="3" id="KW-1185">Reference proteome</keyword>
<reference evidence="2" key="1">
    <citation type="journal article" date="2020" name="Cell">
        <title>Large-Scale Comparative Analyses of Tick Genomes Elucidate Their Genetic Diversity and Vector Capacities.</title>
        <authorList>
            <consortium name="Tick Genome and Microbiome Consortium (TIGMIC)"/>
            <person name="Jia N."/>
            <person name="Wang J."/>
            <person name="Shi W."/>
            <person name="Du L."/>
            <person name="Sun Y."/>
            <person name="Zhan W."/>
            <person name="Jiang J.F."/>
            <person name="Wang Q."/>
            <person name="Zhang B."/>
            <person name="Ji P."/>
            <person name="Bell-Sakyi L."/>
            <person name="Cui X.M."/>
            <person name="Yuan T.T."/>
            <person name="Jiang B.G."/>
            <person name="Yang W.F."/>
            <person name="Lam T.T."/>
            <person name="Chang Q.C."/>
            <person name="Ding S.J."/>
            <person name="Wang X.J."/>
            <person name="Zhu J.G."/>
            <person name="Ruan X.D."/>
            <person name="Zhao L."/>
            <person name="Wei J.T."/>
            <person name="Ye R.Z."/>
            <person name="Que T.C."/>
            <person name="Du C.H."/>
            <person name="Zhou Y.H."/>
            <person name="Cheng J.X."/>
            <person name="Dai P.F."/>
            <person name="Guo W.B."/>
            <person name="Han X.H."/>
            <person name="Huang E.J."/>
            <person name="Li L.F."/>
            <person name="Wei W."/>
            <person name="Gao Y.C."/>
            <person name="Liu J.Z."/>
            <person name="Shao H.Z."/>
            <person name="Wang X."/>
            <person name="Wang C.C."/>
            <person name="Yang T.C."/>
            <person name="Huo Q.B."/>
            <person name="Li W."/>
            <person name="Chen H.Y."/>
            <person name="Chen S.E."/>
            <person name="Zhou L.G."/>
            <person name="Ni X.B."/>
            <person name="Tian J.H."/>
            <person name="Sheng Y."/>
            <person name="Liu T."/>
            <person name="Pan Y.S."/>
            <person name="Xia L.Y."/>
            <person name="Li J."/>
            <person name="Zhao F."/>
            <person name="Cao W.C."/>
        </authorList>
    </citation>
    <scope>NUCLEOTIDE SEQUENCE</scope>
    <source>
        <strain evidence="2">Rsan-2018</strain>
    </source>
</reference>
<organism evidence="2 3">
    <name type="scientific">Rhipicephalus sanguineus</name>
    <name type="common">Brown dog tick</name>
    <name type="synonym">Ixodes sanguineus</name>
    <dbReference type="NCBI Taxonomy" id="34632"/>
    <lineage>
        <taxon>Eukaryota</taxon>
        <taxon>Metazoa</taxon>
        <taxon>Ecdysozoa</taxon>
        <taxon>Arthropoda</taxon>
        <taxon>Chelicerata</taxon>
        <taxon>Arachnida</taxon>
        <taxon>Acari</taxon>
        <taxon>Parasitiformes</taxon>
        <taxon>Ixodida</taxon>
        <taxon>Ixodoidea</taxon>
        <taxon>Ixodidae</taxon>
        <taxon>Rhipicephalinae</taxon>
        <taxon>Rhipicephalus</taxon>
        <taxon>Rhipicephalus</taxon>
    </lineage>
</organism>
<sequence length="124" mass="14115">MGRTRSVVIAFEGHKVPNYVQYGNLLIECTLHRKQIDACYACGRVGHRMDVRPNPQDKICRGCGIANPEEDHKCEPRCGLCGGEHLTAVRACKARFKTPYVVRRRRSAPGGRRQRGQKSRQRRL</sequence>
<name>A0A9D4TD06_RHISA</name>
<dbReference type="EMBL" id="JABSTV010000698">
    <property type="protein sequence ID" value="KAH7985845.1"/>
    <property type="molecule type" value="Genomic_DNA"/>
</dbReference>
<evidence type="ECO:0000256" key="1">
    <source>
        <dbReference type="SAM" id="MobiDB-lite"/>
    </source>
</evidence>
<comment type="caution">
    <text evidence="2">The sequence shown here is derived from an EMBL/GenBank/DDBJ whole genome shotgun (WGS) entry which is preliminary data.</text>
</comment>
<proteinExistence type="predicted"/>